<protein>
    <submittedName>
        <fullName evidence="2">Uncharacterized protein</fullName>
    </submittedName>
</protein>
<accession>A0A0E9VJ99</accession>
<dbReference type="AlphaFoldDB" id="A0A0E9VJ99"/>
<proteinExistence type="predicted"/>
<reference evidence="2" key="2">
    <citation type="journal article" date="2015" name="Fish Shellfish Immunol.">
        <title>Early steps in the European eel (Anguilla anguilla)-Vibrio vulnificus interaction in the gills: Role of the RtxA13 toxin.</title>
        <authorList>
            <person name="Callol A."/>
            <person name="Pajuelo D."/>
            <person name="Ebbesson L."/>
            <person name="Teles M."/>
            <person name="MacKenzie S."/>
            <person name="Amaro C."/>
        </authorList>
    </citation>
    <scope>NUCLEOTIDE SEQUENCE</scope>
</reference>
<feature type="signal peptide" evidence="1">
    <location>
        <begin position="1"/>
        <end position="16"/>
    </location>
</feature>
<evidence type="ECO:0000313" key="2">
    <source>
        <dbReference type="EMBL" id="JAH77490.1"/>
    </source>
</evidence>
<sequence length="47" mass="5119">MLCVIVTAVCLRLGASLITIAHPVHLNAFINKSILKIATPIGYFLLR</sequence>
<feature type="chain" id="PRO_5002434404" evidence="1">
    <location>
        <begin position="17"/>
        <end position="47"/>
    </location>
</feature>
<evidence type="ECO:0000256" key="1">
    <source>
        <dbReference type="SAM" id="SignalP"/>
    </source>
</evidence>
<reference evidence="2" key="1">
    <citation type="submission" date="2014-11" db="EMBL/GenBank/DDBJ databases">
        <authorList>
            <person name="Amaro Gonzalez C."/>
        </authorList>
    </citation>
    <scope>NUCLEOTIDE SEQUENCE</scope>
</reference>
<dbReference type="EMBL" id="GBXM01031087">
    <property type="protein sequence ID" value="JAH77490.1"/>
    <property type="molecule type" value="Transcribed_RNA"/>
</dbReference>
<keyword evidence="1" id="KW-0732">Signal</keyword>
<name>A0A0E9VJ99_ANGAN</name>
<organism evidence="2">
    <name type="scientific">Anguilla anguilla</name>
    <name type="common">European freshwater eel</name>
    <name type="synonym">Muraena anguilla</name>
    <dbReference type="NCBI Taxonomy" id="7936"/>
    <lineage>
        <taxon>Eukaryota</taxon>
        <taxon>Metazoa</taxon>
        <taxon>Chordata</taxon>
        <taxon>Craniata</taxon>
        <taxon>Vertebrata</taxon>
        <taxon>Euteleostomi</taxon>
        <taxon>Actinopterygii</taxon>
        <taxon>Neopterygii</taxon>
        <taxon>Teleostei</taxon>
        <taxon>Anguilliformes</taxon>
        <taxon>Anguillidae</taxon>
        <taxon>Anguilla</taxon>
    </lineage>
</organism>